<dbReference type="InterPro" id="IPR041677">
    <property type="entry name" value="DNA2/NAM7_AAA_11"/>
</dbReference>
<comment type="subcellular location">
    <subcellularLocation>
        <location evidence="1">Cytoplasm</location>
    </subcellularLocation>
</comment>
<dbReference type="Pfam" id="PF13086">
    <property type="entry name" value="AAA_11"/>
    <property type="match status" value="2"/>
</dbReference>
<keyword evidence="2" id="KW-0963">Cytoplasm</keyword>
<reference evidence="5" key="1">
    <citation type="submission" date="2013-12" db="EMBL/GenBank/DDBJ databases">
        <authorList>
            <person name="Aslett M."/>
        </authorList>
    </citation>
    <scope>NUCLEOTIDE SEQUENCE [LARGE SCALE GENOMIC DNA]</scope>
    <source>
        <strain evidence="5">Lindley</strain>
    </source>
</reference>
<sequence length="433" mass="48535">MAVVMKENVCKILRVGTGKTTTLVEACRLLEAEDAFAKVLVCTPSNTAADMFAYELIHVANVKPTSVFRLNPLTRPTSELNEALKDIVFIKPNSLMMNQFGIPPVKELMQYRIIVCTLLCSTYLALGGMNGQFSHIIVDDAGQASELDTLVPIVGLLGRMGTKVVLAGDPRQLGPVEMIEYFKKNGISSSLIERYEANPNYRNDPRIITVLRANYRSHPSIIAVPSRCFYNNELHVPADAQRRDALATWKALPKQGFPVFWHHVNAPEEKEMDGHLYANKGGWMAVVHAYIRRVCTELRVRPSGIGVIVPHNYQVHRLRRLLGDEHKEVTVDTVEHYQGVQRRVIIISTVLQTSEKAAFTMESGSGKAIMHFTSSFLPFNTVINRAEELLIIVGNAKVMIKDPSWKEMIDYCRKNGATVDMPSADEEQELEED</sequence>
<evidence type="ECO:0000313" key="5">
    <source>
        <dbReference type="Proteomes" id="UP000050741"/>
    </source>
</evidence>
<dbReference type="SUPFAM" id="SSF52540">
    <property type="entry name" value="P-loop containing nucleoside triphosphate hydrolases"/>
    <property type="match status" value="1"/>
</dbReference>
<dbReference type="PANTHER" id="PTHR45418">
    <property type="entry name" value="CANCER/TESTIS ANTIGEN 55"/>
    <property type="match status" value="1"/>
</dbReference>
<dbReference type="InterPro" id="IPR047187">
    <property type="entry name" value="SF1_C_Upf1"/>
</dbReference>
<evidence type="ECO:0000256" key="1">
    <source>
        <dbReference type="ARBA" id="ARBA00004496"/>
    </source>
</evidence>
<dbReference type="GO" id="GO:0004386">
    <property type="term" value="F:helicase activity"/>
    <property type="evidence" value="ECO:0007669"/>
    <property type="project" value="InterPro"/>
</dbReference>
<dbReference type="WBParaSite" id="GPLIN_000166600">
    <property type="protein sequence ID" value="GPLIN_000166600"/>
    <property type="gene ID" value="GPLIN_000166600"/>
</dbReference>
<evidence type="ECO:0000313" key="6">
    <source>
        <dbReference type="WBParaSite" id="GPLIN_000166600"/>
    </source>
</evidence>
<name>A0A183BM31_GLOPA</name>
<evidence type="ECO:0000256" key="2">
    <source>
        <dbReference type="ARBA" id="ARBA00022490"/>
    </source>
</evidence>
<accession>A0A183BM31</accession>
<dbReference type="PANTHER" id="PTHR45418:SF5">
    <property type="entry name" value="BRCA2-INTERACTING PROTEIN-LIKE-RELATED"/>
    <property type="match status" value="1"/>
</dbReference>
<proteinExistence type="predicted"/>
<reference evidence="6" key="3">
    <citation type="submission" date="2016-06" db="UniProtKB">
        <authorList>
            <consortium name="WormBaseParasite"/>
        </authorList>
    </citation>
    <scope>IDENTIFICATION</scope>
</reference>
<dbReference type="Pfam" id="PF13087">
    <property type="entry name" value="AAA_12"/>
    <property type="match status" value="1"/>
</dbReference>
<dbReference type="AlphaFoldDB" id="A0A183BM31"/>
<reference evidence="5" key="2">
    <citation type="submission" date="2014-05" db="EMBL/GenBank/DDBJ databases">
        <title>The genome and life-stage specific transcriptomes of Globodera pallida elucidate key aspects of plant parasitism by a cyst nematode.</title>
        <authorList>
            <person name="Cotton J.A."/>
            <person name="Lilley C.J."/>
            <person name="Jones L.M."/>
            <person name="Kikuchi T."/>
            <person name="Reid A.J."/>
            <person name="Thorpe P."/>
            <person name="Tsai I.J."/>
            <person name="Beasley H."/>
            <person name="Blok V."/>
            <person name="Cock P.J.A."/>
            <person name="Van den Akker S.E."/>
            <person name="Holroyd N."/>
            <person name="Hunt M."/>
            <person name="Mantelin S."/>
            <person name="Naghra H."/>
            <person name="Pain A."/>
            <person name="Palomares-Rius J.E."/>
            <person name="Zarowiecki M."/>
            <person name="Berriman M."/>
            <person name="Jones J.T."/>
            <person name="Urwin P.E."/>
        </authorList>
    </citation>
    <scope>NUCLEOTIDE SEQUENCE [LARGE SCALE GENOMIC DNA]</scope>
    <source>
        <strain evidence="5">Lindley</strain>
    </source>
</reference>
<dbReference type="GO" id="GO:0005737">
    <property type="term" value="C:cytoplasm"/>
    <property type="evidence" value="ECO:0007669"/>
    <property type="project" value="UniProtKB-SubCell"/>
</dbReference>
<evidence type="ECO:0000259" key="3">
    <source>
        <dbReference type="Pfam" id="PF13086"/>
    </source>
</evidence>
<dbReference type="InterPro" id="IPR041679">
    <property type="entry name" value="DNA2/NAM7-like_C"/>
</dbReference>
<dbReference type="InterPro" id="IPR027417">
    <property type="entry name" value="P-loop_NTPase"/>
</dbReference>
<dbReference type="Proteomes" id="UP000050741">
    <property type="component" value="Unassembled WGS sequence"/>
</dbReference>
<keyword evidence="5" id="KW-1185">Reference proteome</keyword>
<dbReference type="CDD" id="cd18808">
    <property type="entry name" value="SF1_C_Upf1"/>
    <property type="match status" value="1"/>
</dbReference>
<protein>
    <submittedName>
        <fullName evidence="6">RNA helicase</fullName>
    </submittedName>
</protein>
<dbReference type="Gene3D" id="3.40.50.300">
    <property type="entry name" value="P-loop containing nucleotide triphosphate hydrolases"/>
    <property type="match status" value="2"/>
</dbReference>
<feature type="domain" description="DNA2/NAM7 helicase helicase" evidence="3">
    <location>
        <begin position="108"/>
        <end position="176"/>
    </location>
</feature>
<organism evidence="5 6">
    <name type="scientific">Globodera pallida</name>
    <name type="common">Potato cyst nematode worm</name>
    <name type="synonym">Heterodera pallida</name>
    <dbReference type="NCBI Taxonomy" id="36090"/>
    <lineage>
        <taxon>Eukaryota</taxon>
        <taxon>Metazoa</taxon>
        <taxon>Ecdysozoa</taxon>
        <taxon>Nematoda</taxon>
        <taxon>Chromadorea</taxon>
        <taxon>Rhabditida</taxon>
        <taxon>Tylenchina</taxon>
        <taxon>Tylenchomorpha</taxon>
        <taxon>Tylenchoidea</taxon>
        <taxon>Heteroderidae</taxon>
        <taxon>Heteroderinae</taxon>
        <taxon>Globodera</taxon>
    </lineage>
</organism>
<evidence type="ECO:0000259" key="4">
    <source>
        <dbReference type="Pfam" id="PF13087"/>
    </source>
</evidence>
<feature type="domain" description="DNA2/NAM7 helicase-like C-terminal" evidence="4">
    <location>
        <begin position="189"/>
        <end position="397"/>
    </location>
</feature>
<feature type="domain" description="DNA2/NAM7 helicase helicase" evidence="3">
    <location>
        <begin position="16"/>
        <end position="71"/>
    </location>
</feature>